<evidence type="ECO:0000313" key="3">
    <source>
        <dbReference type="EMBL" id="GAA2652799.1"/>
    </source>
</evidence>
<dbReference type="CDD" id="cd00093">
    <property type="entry name" value="HTH_XRE"/>
    <property type="match status" value="1"/>
</dbReference>
<feature type="domain" description="HTH cro/C1-type" evidence="2">
    <location>
        <begin position="195"/>
        <end position="246"/>
    </location>
</feature>
<keyword evidence="4" id="KW-1185">Reference proteome</keyword>
<evidence type="ECO:0000259" key="2">
    <source>
        <dbReference type="PROSITE" id="PS50943"/>
    </source>
</evidence>
<dbReference type="EMBL" id="BAAASJ010000099">
    <property type="protein sequence ID" value="GAA2652799.1"/>
    <property type="molecule type" value="Genomic_DNA"/>
</dbReference>
<accession>A0ABP6DWX2</accession>
<gene>
    <name evidence="3" type="ORF">GCM10010307_63820</name>
</gene>
<comment type="caution">
    <text evidence="3">The sequence shown here is derived from an EMBL/GenBank/DDBJ whole genome shotgun (WGS) entry which is preliminary data.</text>
</comment>
<name>A0ABP6DWX2_9ACTN</name>
<protein>
    <recommendedName>
        <fullName evidence="2">HTH cro/C1-type domain-containing protein</fullName>
    </recommendedName>
</protein>
<dbReference type="Pfam" id="PF01381">
    <property type="entry name" value="HTH_3"/>
    <property type="match status" value="1"/>
</dbReference>
<organism evidence="3 4">
    <name type="scientific">Streptomyces vastus</name>
    <dbReference type="NCBI Taxonomy" id="285451"/>
    <lineage>
        <taxon>Bacteria</taxon>
        <taxon>Bacillati</taxon>
        <taxon>Actinomycetota</taxon>
        <taxon>Actinomycetes</taxon>
        <taxon>Kitasatosporales</taxon>
        <taxon>Streptomycetaceae</taxon>
        <taxon>Streptomyces</taxon>
    </lineage>
</organism>
<sequence>MTIFKPLYAGRWPGSSRETPRARVVGNRGRQLGGLPGPAFAAQDDLAEPQEPGPVIAAGALPHAGTPDCDEPLDRLPGEPHLGLPWQTITVAEDRQPGQRGKQFTRLVGQQGIGEADNTAHFVADAAPARGGAGRAVGINPLTHHMPPYQHHGSCPKEMPADCRRAPYCAGGAWPEAVMEEHHGARVAQAVAARLKAALDQRGWSVARLWRASGVARYTIAKVLTGEAWPDLLTIANLEKALDCDLWPGRNV</sequence>
<dbReference type="InterPro" id="IPR001387">
    <property type="entry name" value="Cro/C1-type_HTH"/>
</dbReference>
<dbReference type="SUPFAM" id="SSF47413">
    <property type="entry name" value="lambda repressor-like DNA-binding domains"/>
    <property type="match status" value="1"/>
</dbReference>
<dbReference type="PROSITE" id="PS50943">
    <property type="entry name" value="HTH_CROC1"/>
    <property type="match status" value="1"/>
</dbReference>
<reference evidence="4" key="1">
    <citation type="journal article" date="2019" name="Int. J. Syst. Evol. Microbiol.">
        <title>The Global Catalogue of Microorganisms (GCM) 10K type strain sequencing project: providing services to taxonomists for standard genome sequencing and annotation.</title>
        <authorList>
            <consortium name="The Broad Institute Genomics Platform"/>
            <consortium name="The Broad Institute Genome Sequencing Center for Infectious Disease"/>
            <person name="Wu L."/>
            <person name="Ma J."/>
        </authorList>
    </citation>
    <scope>NUCLEOTIDE SEQUENCE [LARGE SCALE GENOMIC DNA]</scope>
    <source>
        <strain evidence="4">JCM 4524</strain>
    </source>
</reference>
<dbReference type="Gene3D" id="1.10.260.40">
    <property type="entry name" value="lambda repressor-like DNA-binding domains"/>
    <property type="match status" value="1"/>
</dbReference>
<evidence type="ECO:0000313" key="4">
    <source>
        <dbReference type="Proteomes" id="UP001500151"/>
    </source>
</evidence>
<dbReference type="Proteomes" id="UP001500151">
    <property type="component" value="Unassembled WGS sequence"/>
</dbReference>
<dbReference type="InterPro" id="IPR010982">
    <property type="entry name" value="Lambda_DNA-bd_dom_sf"/>
</dbReference>
<proteinExistence type="predicted"/>
<evidence type="ECO:0000256" key="1">
    <source>
        <dbReference type="SAM" id="MobiDB-lite"/>
    </source>
</evidence>
<feature type="region of interest" description="Disordered" evidence="1">
    <location>
        <begin position="27"/>
        <end position="82"/>
    </location>
</feature>